<dbReference type="AlphaFoldDB" id="A0A5C1Q7N3"/>
<keyword evidence="2" id="KW-0614">Plasmid</keyword>
<evidence type="ECO:0000313" key="2">
    <source>
        <dbReference type="EMBL" id="QEN03110.1"/>
    </source>
</evidence>
<gene>
    <name evidence="1" type="ORF">ABIC99_002113</name>
    <name evidence="2" type="ORF">EWH46_19920</name>
</gene>
<dbReference type="RefSeq" id="WP_149505729.1">
    <property type="nucleotide sequence ID" value="NZ_CP035710.1"/>
</dbReference>
<dbReference type="EMBL" id="CP035710">
    <property type="protein sequence ID" value="QEN03110.1"/>
    <property type="molecule type" value="Genomic_DNA"/>
</dbReference>
<dbReference type="KEGG" id="snn:EWH46_19920"/>
<evidence type="ECO:0000313" key="4">
    <source>
        <dbReference type="Proteomes" id="UP001549111"/>
    </source>
</evidence>
<geneLocation type="plasmid" evidence="2">
    <name>pSna507_unt10</name>
</geneLocation>
<dbReference type="Proteomes" id="UP001549111">
    <property type="component" value="Unassembled WGS sequence"/>
</dbReference>
<name>A0A5C1Q7N3_9BURK</name>
<reference evidence="2 3" key="1">
    <citation type="submission" date="2019-02" db="EMBL/GenBank/DDBJ databases">
        <title>Complete Genome Sequence and Methylome Analysis of Sphaerotilus natans subsp. sulfidivorans D-507.</title>
        <authorList>
            <person name="Fomenkov A."/>
            <person name="Gridneva E."/>
            <person name="Smolyakov D."/>
            <person name="Dubinina G."/>
            <person name="Vincze T."/>
            <person name="Grabovich M."/>
            <person name="Roberts R.J."/>
        </authorList>
    </citation>
    <scope>NUCLEOTIDE SEQUENCE [LARGE SCALE GENOMIC DNA]</scope>
    <source>
        <strain evidence="2 3">D-507</strain>
        <plasmid evidence="3">psna507_unt10</plasmid>
        <plasmid evidence="2">pSna507_unt10</plasmid>
    </source>
</reference>
<evidence type="ECO:0000313" key="1">
    <source>
        <dbReference type="EMBL" id="MET3604297.1"/>
    </source>
</evidence>
<evidence type="ECO:0008006" key="5">
    <source>
        <dbReference type="Google" id="ProtNLM"/>
    </source>
</evidence>
<accession>A0A5C1Q7N3</accession>
<proteinExistence type="predicted"/>
<keyword evidence="4" id="KW-1185">Reference proteome</keyword>
<sequence>MRRRWLGPTLAGVLAIAVGAGIWQSGVLLRQDEAERAQQRQAAEQQARQIRLVGLIGSEKAEFFADARVRAALARHGLEVTAEKAGSRAMAAQLDPARHDFAFPAGEPAAVELRARARAAGVSGGETTPFYTPIVIASWQPIAAILEANGLARREGEHWFLTDLPQLIALMNRGTRWSELKDSAAFPTRKAVLVGSTDLSSSNSAAMYLSLLSYVANGDAVVQGPEQVQRVLPAVAGLFRRQGFQQGSSQEPFQDYLALGMGKAPLLVAYESQLVEFWLRHPQRRAEAAQVMLYPRPTVYSKHVLVPFSDKGRRLAAALEGDAALRTLAHEFGLRTGGEERGPATWARQGVQVPETLVDVVDPPDPRWLEALITAIETPP</sequence>
<dbReference type="OrthoDB" id="5418945at2"/>
<dbReference type="Proteomes" id="UP000323522">
    <property type="component" value="Plasmid pSna507_unt10"/>
</dbReference>
<reference evidence="1 4" key="2">
    <citation type="submission" date="2024-06" db="EMBL/GenBank/DDBJ databases">
        <title>Genomic Encyclopedia of Type Strains, Phase IV (KMG-IV): sequencing the most valuable type-strain genomes for metagenomic binning, comparative biology and taxonomic classification.</title>
        <authorList>
            <person name="Goeker M."/>
        </authorList>
    </citation>
    <scope>NUCLEOTIDE SEQUENCE [LARGE SCALE GENOMIC DNA]</scope>
    <source>
        <strain evidence="1 4">D-501</strain>
    </source>
</reference>
<geneLocation type="plasmid" evidence="3">
    <name>psna507_unt10</name>
</geneLocation>
<dbReference type="EMBL" id="JBEPLS010000007">
    <property type="protein sequence ID" value="MET3604297.1"/>
    <property type="molecule type" value="Genomic_DNA"/>
</dbReference>
<organism evidence="2 3">
    <name type="scientific">Sphaerotilus sulfidivorans</name>
    <dbReference type="NCBI Taxonomy" id="639200"/>
    <lineage>
        <taxon>Bacteria</taxon>
        <taxon>Pseudomonadati</taxon>
        <taxon>Pseudomonadota</taxon>
        <taxon>Betaproteobacteria</taxon>
        <taxon>Burkholderiales</taxon>
        <taxon>Sphaerotilaceae</taxon>
        <taxon>Sphaerotilus</taxon>
    </lineage>
</organism>
<evidence type="ECO:0000313" key="3">
    <source>
        <dbReference type="Proteomes" id="UP000323522"/>
    </source>
</evidence>
<protein>
    <recommendedName>
        <fullName evidence="5">ABC transporter substrate-binding protein</fullName>
    </recommendedName>
</protein>